<dbReference type="PANTHER" id="PTHR22954">
    <property type="entry name" value="RETROVIRAL PROTEASE-RELATED"/>
    <property type="match status" value="1"/>
</dbReference>
<organism evidence="1 2">
    <name type="scientific">Trichinella patagoniensis</name>
    <dbReference type="NCBI Taxonomy" id="990121"/>
    <lineage>
        <taxon>Eukaryota</taxon>
        <taxon>Metazoa</taxon>
        <taxon>Ecdysozoa</taxon>
        <taxon>Nematoda</taxon>
        <taxon>Enoplea</taxon>
        <taxon>Dorylaimia</taxon>
        <taxon>Trichinellida</taxon>
        <taxon>Trichinellidae</taxon>
        <taxon>Trichinella</taxon>
    </lineage>
</organism>
<name>A0A0V0Z5X6_9BILA</name>
<evidence type="ECO:0000313" key="1">
    <source>
        <dbReference type="EMBL" id="KRY07943.1"/>
    </source>
</evidence>
<comment type="caution">
    <text evidence="1">The sequence shown here is derived from an EMBL/GenBank/DDBJ whole genome shotgun (WGS) entry which is preliminary data.</text>
</comment>
<evidence type="ECO:0000313" key="2">
    <source>
        <dbReference type="Proteomes" id="UP000054783"/>
    </source>
</evidence>
<gene>
    <name evidence="1" type="ORF">T12_17096</name>
</gene>
<protein>
    <submittedName>
        <fullName evidence="1">Uncharacterized protein</fullName>
    </submittedName>
</protein>
<reference evidence="1 2" key="1">
    <citation type="submission" date="2015-01" db="EMBL/GenBank/DDBJ databases">
        <title>Evolution of Trichinella species and genotypes.</title>
        <authorList>
            <person name="Korhonen P.K."/>
            <person name="Edoardo P."/>
            <person name="Giuseppe L.R."/>
            <person name="Gasser R.B."/>
        </authorList>
    </citation>
    <scope>NUCLEOTIDE SEQUENCE [LARGE SCALE GENOMIC DNA]</scope>
    <source>
        <strain evidence="1">ISS2496</strain>
    </source>
</reference>
<proteinExistence type="predicted"/>
<accession>A0A0V0Z5X6</accession>
<dbReference type="AlphaFoldDB" id="A0A0V0Z5X6"/>
<dbReference type="Proteomes" id="UP000054783">
    <property type="component" value="Unassembled WGS sequence"/>
</dbReference>
<sequence>MDENLLSVGSCKKGLSVWASGLSAKESSSLQSRIAETQFRASCKLLPLGTLISDDQNVNDKLFAVDVLNSSAKIPQLAVRSWPEILTAVTFAHDITARLPRRDLPKYNGEFAEFRALWDQFSYRVHQQKDLSNAAKLTYLRGCLTGKAAKVISSLSSSNADYEVALKRLREEFDCPAKVIRYQIKKLMQAQPKDVGLRLQYDFLRRTMDALNTLRKDLRKGGL</sequence>
<dbReference type="EMBL" id="JYDQ01000384">
    <property type="protein sequence ID" value="KRY07943.1"/>
    <property type="molecule type" value="Genomic_DNA"/>
</dbReference>
<dbReference type="PANTHER" id="PTHR22954:SF3">
    <property type="entry name" value="PROTEIN CBG08539"/>
    <property type="match status" value="1"/>
</dbReference>
<dbReference type="Pfam" id="PF03564">
    <property type="entry name" value="DUF1759"/>
    <property type="match status" value="1"/>
</dbReference>
<dbReference type="InterPro" id="IPR005312">
    <property type="entry name" value="DUF1759"/>
</dbReference>
<keyword evidence="2" id="KW-1185">Reference proteome</keyword>